<evidence type="ECO:0000256" key="1">
    <source>
        <dbReference type="ARBA" id="ARBA00022468"/>
    </source>
</evidence>
<name>A0A068RMS9_9FUNG</name>
<accession>A0A068RMS9</accession>
<organism evidence="4 5">
    <name type="scientific">Lichtheimia corymbifera JMRC:FSU:9682</name>
    <dbReference type="NCBI Taxonomy" id="1263082"/>
    <lineage>
        <taxon>Eukaryota</taxon>
        <taxon>Fungi</taxon>
        <taxon>Fungi incertae sedis</taxon>
        <taxon>Mucoromycota</taxon>
        <taxon>Mucoromycotina</taxon>
        <taxon>Mucoromycetes</taxon>
        <taxon>Mucorales</taxon>
        <taxon>Lichtheimiaceae</taxon>
        <taxon>Lichtheimia</taxon>
    </lineage>
</organism>
<dbReference type="STRING" id="1263082.A0A068RMS9"/>
<proteinExistence type="predicted"/>
<dbReference type="OrthoDB" id="2499658at2759"/>
<evidence type="ECO:0000313" key="5">
    <source>
        <dbReference type="Proteomes" id="UP000027586"/>
    </source>
</evidence>
<dbReference type="Pfam" id="PF02145">
    <property type="entry name" value="Rap_GAP"/>
    <property type="match status" value="1"/>
</dbReference>
<evidence type="ECO:0000256" key="2">
    <source>
        <dbReference type="SAM" id="MobiDB-lite"/>
    </source>
</evidence>
<keyword evidence="1" id="KW-0343">GTPase activation</keyword>
<dbReference type="PANTHER" id="PTHR15711">
    <property type="entry name" value="RAP GTPASE-ACTIVATING PROTEIN"/>
    <property type="match status" value="1"/>
</dbReference>
<dbReference type="GO" id="GO:0051056">
    <property type="term" value="P:regulation of small GTPase mediated signal transduction"/>
    <property type="evidence" value="ECO:0007669"/>
    <property type="project" value="InterPro"/>
</dbReference>
<feature type="region of interest" description="Disordered" evidence="2">
    <location>
        <begin position="495"/>
        <end position="603"/>
    </location>
</feature>
<feature type="compositionally biased region" description="Low complexity" evidence="2">
    <location>
        <begin position="586"/>
        <end position="601"/>
    </location>
</feature>
<sequence>MAAPPPTVEECCDWVYEHCATFDDPDNDDGNVQVALDSVAILVNALDAPASVVSRLKDRIKSLKQSVSSSPDQVKKVVKHIQEICDECKSHIAATPSYIQSHRDEFHIEQPKILPNRAVADYASMWPDQLDNRAYWFRQYFVGKPYITLVGMDQDIIISIVRERTSNGGYNHRVVYREKKATLYSIVSENVARETETELEVHGQGHLLDHATLITDPKGRRRPLRSISSAIISTQQQHPASPSTRTMRAAVKAVHSTLDMRDFREMSAQATILSGLEKDLLRFDENEIPRCYKFGVLSVHDGQTTEEEWFGNSQLSESLERFLHIMGKPVELCGYKGYSAGLDTKSGESGEMSFASSWRDCEIMFHVAPLMPLRENDKQQVHRKRYIGNDIVCIVFVEGKTAKFDPDVIRSQFLHVYIVIHPEGKNAWRVQVATKKNVMDFTPMLSSPSIIRDEDELRAFLLLKMINAENAALKSDSFTLPNLRAREGALKAHSTMAHQFSETRPRFEEEVKRTERPKSAGAQRISRGSMRSLRSALVDNRPITPDLPPPPVPVSSRSSMLRDWKNLTRRRSSGGPTLAGGNHNNSSSGTASPSSSRGPSPLLMHSQQQRPILLEDTKATSLSSPAEGKWEIDSDSSVHIVEQARHKNIPRTTTGDEGNNNNNTSIKSKAHHLVNSVIGRRNVPPIIRSKTFMMDHSAKLIQQGTHDRHDK</sequence>
<dbReference type="InterPro" id="IPR000331">
    <property type="entry name" value="Rap/Ran_GAP_dom"/>
</dbReference>
<dbReference type="AlphaFoldDB" id="A0A068RMS9"/>
<dbReference type="GO" id="GO:0005096">
    <property type="term" value="F:GTPase activator activity"/>
    <property type="evidence" value="ECO:0007669"/>
    <property type="project" value="UniProtKB-KW"/>
</dbReference>
<evidence type="ECO:0000313" key="4">
    <source>
        <dbReference type="EMBL" id="CDH51309.1"/>
    </source>
</evidence>
<comment type="caution">
    <text evidence="4">The sequence shown here is derived from an EMBL/GenBank/DDBJ whole genome shotgun (WGS) entry which is preliminary data.</text>
</comment>
<dbReference type="FunFam" id="3.40.50.11210:FF:000001">
    <property type="entry name" value="Ral GTPase-activating protein subunit alpha-1 isoform 1"/>
    <property type="match status" value="1"/>
</dbReference>
<dbReference type="InterPro" id="IPR035974">
    <property type="entry name" value="Rap/Ran-GAP_sf"/>
</dbReference>
<keyword evidence="5" id="KW-1185">Reference proteome</keyword>
<protein>
    <submittedName>
        <fullName evidence="4">Rap ran-gap family protein</fullName>
    </submittedName>
</protein>
<gene>
    <name evidence="4" type="ORF">LCOR_02938.1</name>
</gene>
<dbReference type="InterPro" id="IPR050989">
    <property type="entry name" value="Rap1_Ran_GAP"/>
</dbReference>
<reference evidence="4" key="1">
    <citation type="submission" date="2013-08" db="EMBL/GenBank/DDBJ databases">
        <title>Gene expansion shapes genome architecture in the human pathogen Lichtheimia corymbifera: an evolutionary genomics analysis in the ancient terrestrial Mucorales (Mucoromycotina).</title>
        <authorList>
            <person name="Schwartze V.U."/>
            <person name="Winter S."/>
            <person name="Shelest E."/>
            <person name="Marcet-Houben M."/>
            <person name="Horn F."/>
            <person name="Wehner S."/>
            <person name="Hoffmann K."/>
            <person name="Riege K."/>
            <person name="Sammeth M."/>
            <person name="Nowrousian M."/>
            <person name="Valiante V."/>
            <person name="Linde J."/>
            <person name="Jacobsen I.D."/>
            <person name="Marz M."/>
            <person name="Brakhage A.A."/>
            <person name="Gabaldon T."/>
            <person name="Bocker S."/>
            <person name="Voigt K."/>
        </authorList>
    </citation>
    <scope>NUCLEOTIDE SEQUENCE [LARGE SCALE GENOMIC DNA]</scope>
    <source>
        <strain evidence="4">FSU 9682</strain>
    </source>
</reference>
<dbReference type="EMBL" id="CBTN010000009">
    <property type="protein sequence ID" value="CDH51309.1"/>
    <property type="molecule type" value="Genomic_DNA"/>
</dbReference>
<dbReference type="PROSITE" id="PS50085">
    <property type="entry name" value="RAPGAP"/>
    <property type="match status" value="1"/>
</dbReference>
<dbReference type="Gene3D" id="3.40.50.11210">
    <property type="entry name" value="Rap/Ran-GAP"/>
    <property type="match status" value="1"/>
</dbReference>
<evidence type="ECO:0000259" key="3">
    <source>
        <dbReference type="PROSITE" id="PS50085"/>
    </source>
</evidence>
<dbReference type="GO" id="GO:0005737">
    <property type="term" value="C:cytoplasm"/>
    <property type="evidence" value="ECO:0007669"/>
    <property type="project" value="TreeGrafter"/>
</dbReference>
<feature type="compositionally biased region" description="Basic and acidic residues" evidence="2">
    <location>
        <begin position="501"/>
        <end position="518"/>
    </location>
</feature>
<dbReference type="VEuPathDB" id="FungiDB:LCOR_02938.1"/>
<dbReference type="Proteomes" id="UP000027586">
    <property type="component" value="Unassembled WGS sequence"/>
</dbReference>
<dbReference type="PANTHER" id="PTHR15711:SF22">
    <property type="entry name" value="RAP-GAP DOMAIN-CONTAINING PROTEIN"/>
    <property type="match status" value="1"/>
</dbReference>
<feature type="domain" description="Rap-GAP" evidence="3">
    <location>
        <begin position="280"/>
        <end position="493"/>
    </location>
</feature>
<dbReference type="SUPFAM" id="SSF111347">
    <property type="entry name" value="Rap/Ran-GAP"/>
    <property type="match status" value="1"/>
</dbReference>